<organism evidence="1 2">
    <name type="scientific">Pocillopora damicornis</name>
    <name type="common">Cauliflower coral</name>
    <name type="synonym">Millepora damicornis</name>
    <dbReference type="NCBI Taxonomy" id="46731"/>
    <lineage>
        <taxon>Eukaryota</taxon>
        <taxon>Metazoa</taxon>
        <taxon>Cnidaria</taxon>
        <taxon>Anthozoa</taxon>
        <taxon>Hexacorallia</taxon>
        <taxon>Scleractinia</taxon>
        <taxon>Astrocoeniina</taxon>
        <taxon>Pocilloporidae</taxon>
        <taxon>Pocillopora</taxon>
    </lineage>
</organism>
<proteinExistence type="predicted"/>
<dbReference type="Proteomes" id="UP000275408">
    <property type="component" value="Unassembled WGS sequence"/>
</dbReference>
<protein>
    <submittedName>
        <fullName evidence="1">Uncharacterized protein</fullName>
    </submittedName>
</protein>
<accession>A0A3M6U416</accession>
<name>A0A3M6U416_POCDA</name>
<evidence type="ECO:0000313" key="2">
    <source>
        <dbReference type="Proteomes" id="UP000275408"/>
    </source>
</evidence>
<gene>
    <name evidence="1" type="ORF">pdam_00016299</name>
</gene>
<sequence length="125" mass="14402">MGAITVLLYVMVSLNTREPHLNFVNNGAQHLAQAISNNHCQLRTVNLSGNENAQAEKQNPRLHKFPQFWKNGYTLYKAHLKNQLYSFSVLSTTRFVAYGRLSEQFRDSLLGKRRLSLFHFPPRAN</sequence>
<comment type="caution">
    <text evidence="1">The sequence shown here is derived from an EMBL/GenBank/DDBJ whole genome shotgun (WGS) entry which is preliminary data.</text>
</comment>
<keyword evidence="2" id="KW-1185">Reference proteome</keyword>
<reference evidence="1 2" key="1">
    <citation type="journal article" date="2018" name="Sci. Rep.">
        <title>Comparative analysis of the Pocillopora damicornis genome highlights role of immune system in coral evolution.</title>
        <authorList>
            <person name="Cunning R."/>
            <person name="Bay R.A."/>
            <person name="Gillette P."/>
            <person name="Baker A.C."/>
            <person name="Traylor-Knowles N."/>
        </authorList>
    </citation>
    <scope>NUCLEOTIDE SEQUENCE [LARGE SCALE GENOMIC DNA]</scope>
    <source>
        <strain evidence="1">RSMAS</strain>
        <tissue evidence="1">Whole animal</tissue>
    </source>
</reference>
<dbReference type="EMBL" id="RCHS01002288">
    <property type="protein sequence ID" value="RMX48357.1"/>
    <property type="molecule type" value="Genomic_DNA"/>
</dbReference>
<dbReference type="AlphaFoldDB" id="A0A3M6U416"/>
<evidence type="ECO:0000313" key="1">
    <source>
        <dbReference type="EMBL" id="RMX48357.1"/>
    </source>
</evidence>